<evidence type="ECO:0000256" key="1">
    <source>
        <dbReference type="ARBA" id="ARBA00005272"/>
    </source>
</evidence>
<evidence type="ECO:0000256" key="2">
    <source>
        <dbReference type="ARBA" id="ARBA00012637"/>
    </source>
</evidence>
<dbReference type="EMBL" id="JACGCM010002597">
    <property type="protein sequence ID" value="KAF6138361.1"/>
    <property type="molecule type" value="Genomic_DNA"/>
</dbReference>
<name>A0A7J7L6V1_9MAGN</name>
<evidence type="ECO:0000256" key="7">
    <source>
        <dbReference type="ARBA" id="ARBA00047599"/>
    </source>
</evidence>
<feature type="non-terminal residue" evidence="10">
    <location>
        <position position="1"/>
    </location>
</feature>
<organism evidence="10 11">
    <name type="scientific">Kingdonia uniflora</name>
    <dbReference type="NCBI Taxonomy" id="39325"/>
    <lineage>
        <taxon>Eukaryota</taxon>
        <taxon>Viridiplantae</taxon>
        <taxon>Streptophyta</taxon>
        <taxon>Embryophyta</taxon>
        <taxon>Tracheophyta</taxon>
        <taxon>Spermatophyta</taxon>
        <taxon>Magnoliopsida</taxon>
        <taxon>Ranunculales</taxon>
        <taxon>Circaeasteraceae</taxon>
        <taxon>Kingdonia</taxon>
    </lineage>
</organism>
<evidence type="ECO:0000313" key="10">
    <source>
        <dbReference type="EMBL" id="KAF6138361.1"/>
    </source>
</evidence>
<keyword evidence="9" id="KW-0732">Signal</keyword>
<dbReference type="InterPro" id="IPR045024">
    <property type="entry name" value="NDH-2"/>
</dbReference>
<comment type="caution">
    <text evidence="10">The sequence shown here is derived from an EMBL/GenBank/DDBJ whole genome shotgun (WGS) entry which is preliminary data.</text>
</comment>
<keyword evidence="4" id="KW-0274">FAD</keyword>
<reference evidence="10 11" key="1">
    <citation type="journal article" date="2020" name="IScience">
        <title>Genome Sequencing of the Endangered Kingdonia uniflora (Circaeasteraceae, Ranunculales) Reveals Potential Mechanisms of Evolutionary Specialization.</title>
        <authorList>
            <person name="Sun Y."/>
            <person name="Deng T."/>
            <person name="Zhang A."/>
            <person name="Moore M.J."/>
            <person name="Landis J.B."/>
            <person name="Lin N."/>
            <person name="Zhang H."/>
            <person name="Zhang X."/>
            <person name="Huang J."/>
            <person name="Zhang X."/>
            <person name="Sun H."/>
            <person name="Wang H."/>
        </authorList>
    </citation>
    <scope>NUCLEOTIDE SEQUENCE [LARGE SCALE GENOMIC DNA]</scope>
    <source>
        <strain evidence="10">TB1705</strain>
        <tissue evidence="10">Leaf</tissue>
    </source>
</reference>
<keyword evidence="3" id="KW-0285">Flavoprotein</keyword>
<dbReference type="EC" id="1.6.5.9" evidence="2"/>
<proteinExistence type="inferred from homology"/>
<feature type="chain" id="PRO_5029705449" description="NADH:ubiquinone reductase (non-electrogenic)" evidence="9">
    <location>
        <begin position="24"/>
        <end position="259"/>
    </location>
</feature>
<evidence type="ECO:0000313" key="11">
    <source>
        <dbReference type="Proteomes" id="UP000541444"/>
    </source>
</evidence>
<comment type="catalytic activity">
    <reaction evidence="8">
        <text>a ubiquinone + NADH + H(+) = a ubiquinol + NAD(+)</text>
        <dbReference type="Rhea" id="RHEA:23152"/>
        <dbReference type="Rhea" id="RHEA-COMP:9565"/>
        <dbReference type="Rhea" id="RHEA-COMP:9566"/>
        <dbReference type="ChEBI" id="CHEBI:15378"/>
        <dbReference type="ChEBI" id="CHEBI:16389"/>
        <dbReference type="ChEBI" id="CHEBI:17976"/>
        <dbReference type="ChEBI" id="CHEBI:57540"/>
        <dbReference type="ChEBI" id="CHEBI:57945"/>
    </reaction>
</comment>
<evidence type="ECO:0000256" key="8">
    <source>
        <dbReference type="ARBA" id="ARBA00049010"/>
    </source>
</evidence>
<keyword evidence="5" id="KW-0560">Oxidoreductase</keyword>
<dbReference type="OrthoDB" id="3244603at2759"/>
<feature type="signal peptide" evidence="9">
    <location>
        <begin position="1"/>
        <end position="23"/>
    </location>
</feature>
<comment type="catalytic activity">
    <reaction evidence="7">
        <text>a quinone + NADH + H(+) = a quinol + NAD(+)</text>
        <dbReference type="Rhea" id="RHEA:46160"/>
        <dbReference type="ChEBI" id="CHEBI:15378"/>
        <dbReference type="ChEBI" id="CHEBI:24646"/>
        <dbReference type="ChEBI" id="CHEBI:57540"/>
        <dbReference type="ChEBI" id="CHEBI:57945"/>
        <dbReference type="ChEBI" id="CHEBI:132124"/>
        <dbReference type="EC" id="1.6.5.9"/>
    </reaction>
</comment>
<dbReference type="GO" id="GO:0050136">
    <property type="term" value="F:NADH dehydrogenase (quinone) (non-electrogenic) activity"/>
    <property type="evidence" value="ECO:0007669"/>
    <property type="project" value="UniProtKB-EC"/>
</dbReference>
<sequence length="259" mass="29651">MSTFLHYWVVLTGFILLRLKLKAISRIHPSIKVEKFWKGEKTEEEDPQINIFIRPCQSRSWVSRAVRSSQVDSQMKNLPATAQKSGFWEAECFKIDAKNNKVHCRPTPSVGSTDLGVKEEFIVDYDYLAVALGARANTFNTPGVVENCHFLKLHFIVHNLLTNNRMKNILDLLMDPKANVNKESIELDIEAFKSSLSQVDSQMKNLPSTAQVAAQQGSYLANCFNRMKECEENPEGPLRFRGIGRHRFLPFRYKIIFAL</sequence>
<dbReference type="Proteomes" id="UP000541444">
    <property type="component" value="Unassembled WGS sequence"/>
</dbReference>
<dbReference type="PANTHER" id="PTHR43706:SF47">
    <property type="entry name" value="EXTERNAL NADH-UBIQUINONE OXIDOREDUCTASE 1, MITOCHONDRIAL-RELATED"/>
    <property type="match status" value="1"/>
</dbReference>
<accession>A0A7J7L6V1</accession>
<gene>
    <name evidence="10" type="ORF">GIB67_040327</name>
</gene>
<keyword evidence="11" id="KW-1185">Reference proteome</keyword>
<evidence type="ECO:0000256" key="5">
    <source>
        <dbReference type="ARBA" id="ARBA00023002"/>
    </source>
</evidence>
<evidence type="ECO:0000256" key="9">
    <source>
        <dbReference type="SAM" id="SignalP"/>
    </source>
</evidence>
<dbReference type="Gene3D" id="3.50.50.100">
    <property type="match status" value="2"/>
</dbReference>
<protein>
    <recommendedName>
        <fullName evidence="2">NADH:ubiquinone reductase (non-electrogenic)</fullName>
        <ecNumber evidence="2">1.6.5.9</ecNumber>
    </recommendedName>
</protein>
<dbReference type="GO" id="GO:0005739">
    <property type="term" value="C:mitochondrion"/>
    <property type="evidence" value="ECO:0007669"/>
    <property type="project" value="TreeGrafter"/>
</dbReference>
<keyword evidence="6" id="KW-0520">NAD</keyword>
<dbReference type="AlphaFoldDB" id="A0A7J7L6V1"/>
<dbReference type="PANTHER" id="PTHR43706">
    <property type="entry name" value="NADH DEHYDROGENASE"/>
    <property type="match status" value="1"/>
</dbReference>
<evidence type="ECO:0000256" key="6">
    <source>
        <dbReference type="ARBA" id="ARBA00023027"/>
    </source>
</evidence>
<evidence type="ECO:0000256" key="3">
    <source>
        <dbReference type="ARBA" id="ARBA00022630"/>
    </source>
</evidence>
<evidence type="ECO:0000256" key="4">
    <source>
        <dbReference type="ARBA" id="ARBA00022827"/>
    </source>
</evidence>
<comment type="similarity">
    <text evidence="1">Belongs to the NADH dehydrogenase family.</text>
</comment>